<evidence type="ECO:0000313" key="2">
    <source>
        <dbReference type="EMBL" id="KAJ1156430.1"/>
    </source>
</evidence>
<protein>
    <submittedName>
        <fullName evidence="2">Uncharacterized protein</fullName>
    </submittedName>
</protein>
<sequence length="110" mass="12095">MTVVASPCDSRPSRPVSGDPDLRRSYNPANRGAKDTWDPATTLSEGDPTLQDVLLAISASRVTLEGKIDALASDLMVLMDDHRRLAEKVTTTDKQLEELRPEIKDNTNMT</sequence>
<feature type="region of interest" description="Disordered" evidence="1">
    <location>
        <begin position="1"/>
        <end position="45"/>
    </location>
</feature>
<name>A0AAV7RY81_PLEWA</name>
<accession>A0AAV7RY81</accession>
<comment type="caution">
    <text evidence="2">The sequence shown here is derived from an EMBL/GenBank/DDBJ whole genome shotgun (WGS) entry which is preliminary data.</text>
</comment>
<dbReference type="Proteomes" id="UP001066276">
    <property type="component" value="Chromosome 5"/>
</dbReference>
<organism evidence="2 3">
    <name type="scientific">Pleurodeles waltl</name>
    <name type="common">Iberian ribbed newt</name>
    <dbReference type="NCBI Taxonomy" id="8319"/>
    <lineage>
        <taxon>Eukaryota</taxon>
        <taxon>Metazoa</taxon>
        <taxon>Chordata</taxon>
        <taxon>Craniata</taxon>
        <taxon>Vertebrata</taxon>
        <taxon>Euteleostomi</taxon>
        <taxon>Amphibia</taxon>
        <taxon>Batrachia</taxon>
        <taxon>Caudata</taxon>
        <taxon>Salamandroidea</taxon>
        <taxon>Salamandridae</taxon>
        <taxon>Pleurodelinae</taxon>
        <taxon>Pleurodeles</taxon>
    </lineage>
</organism>
<keyword evidence="3" id="KW-1185">Reference proteome</keyword>
<dbReference type="EMBL" id="JANPWB010000009">
    <property type="protein sequence ID" value="KAJ1156430.1"/>
    <property type="molecule type" value="Genomic_DNA"/>
</dbReference>
<proteinExistence type="predicted"/>
<evidence type="ECO:0000256" key="1">
    <source>
        <dbReference type="SAM" id="MobiDB-lite"/>
    </source>
</evidence>
<evidence type="ECO:0000313" key="3">
    <source>
        <dbReference type="Proteomes" id="UP001066276"/>
    </source>
</evidence>
<dbReference type="AlphaFoldDB" id="A0AAV7RY81"/>
<gene>
    <name evidence="2" type="ORF">NDU88_009149</name>
</gene>
<reference evidence="2" key="1">
    <citation type="journal article" date="2022" name="bioRxiv">
        <title>Sequencing and chromosome-scale assembly of the giantPleurodeles waltlgenome.</title>
        <authorList>
            <person name="Brown T."/>
            <person name="Elewa A."/>
            <person name="Iarovenko S."/>
            <person name="Subramanian E."/>
            <person name="Araus A.J."/>
            <person name="Petzold A."/>
            <person name="Susuki M."/>
            <person name="Suzuki K.-i.T."/>
            <person name="Hayashi T."/>
            <person name="Toyoda A."/>
            <person name="Oliveira C."/>
            <person name="Osipova E."/>
            <person name="Leigh N.D."/>
            <person name="Simon A."/>
            <person name="Yun M.H."/>
        </authorList>
    </citation>
    <scope>NUCLEOTIDE SEQUENCE</scope>
    <source>
        <strain evidence="2">20211129_DDA</strain>
        <tissue evidence="2">Liver</tissue>
    </source>
</reference>